<comment type="caution">
    <text evidence="1">The sequence shown here is derived from an EMBL/GenBank/DDBJ whole genome shotgun (WGS) entry which is preliminary data.</text>
</comment>
<gene>
    <name evidence="1" type="ORF">R3P38DRAFT_3365226</name>
</gene>
<sequence length="184" mass="20681">MLTLITRIQIFPAARPSPPTLHIKLRFLRVGRAMLPCPENFLPAARATSFASTPTPRLGNSKFCVPASARLSSEVFRAIFFFPLRGPFLVINPDTPLPKFEIPRSRERVFELGAVQPHEISQIREGKGFFLRCAAESICFPCAAPRELRVLSTFSFQGLQFFYGVKSLDFNGRTYGQHSMQTSN</sequence>
<keyword evidence="2" id="KW-1185">Reference proteome</keyword>
<evidence type="ECO:0008006" key="3">
    <source>
        <dbReference type="Google" id="ProtNLM"/>
    </source>
</evidence>
<protein>
    <recommendedName>
        <fullName evidence="3">Ribosomal protein L5</fullName>
    </recommendedName>
</protein>
<dbReference type="AlphaFoldDB" id="A0AAW0AHJ2"/>
<evidence type="ECO:0000313" key="1">
    <source>
        <dbReference type="EMBL" id="KAK7008510.1"/>
    </source>
</evidence>
<accession>A0AAW0AHJ2</accession>
<proteinExistence type="predicted"/>
<dbReference type="Proteomes" id="UP001362999">
    <property type="component" value="Unassembled WGS sequence"/>
</dbReference>
<name>A0AAW0AHJ2_9AGAR</name>
<organism evidence="1 2">
    <name type="scientific">Favolaschia claudopus</name>
    <dbReference type="NCBI Taxonomy" id="2862362"/>
    <lineage>
        <taxon>Eukaryota</taxon>
        <taxon>Fungi</taxon>
        <taxon>Dikarya</taxon>
        <taxon>Basidiomycota</taxon>
        <taxon>Agaricomycotina</taxon>
        <taxon>Agaricomycetes</taxon>
        <taxon>Agaricomycetidae</taxon>
        <taxon>Agaricales</taxon>
        <taxon>Marasmiineae</taxon>
        <taxon>Mycenaceae</taxon>
        <taxon>Favolaschia</taxon>
    </lineage>
</organism>
<evidence type="ECO:0000313" key="2">
    <source>
        <dbReference type="Proteomes" id="UP001362999"/>
    </source>
</evidence>
<dbReference type="EMBL" id="JAWWNJ010000067">
    <property type="protein sequence ID" value="KAK7008510.1"/>
    <property type="molecule type" value="Genomic_DNA"/>
</dbReference>
<reference evidence="1 2" key="1">
    <citation type="journal article" date="2024" name="J Genomics">
        <title>Draft genome sequencing and assembly of Favolaschia claudopus CIRM-BRFM 2984 isolated from oak limbs.</title>
        <authorList>
            <person name="Navarro D."/>
            <person name="Drula E."/>
            <person name="Chaduli D."/>
            <person name="Cazenave R."/>
            <person name="Ahrendt S."/>
            <person name="Wang J."/>
            <person name="Lipzen A."/>
            <person name="Daum C."/>
            <person name="Barry K."/>
            <person name="Grigoriev I.V."/>
            <person name="Favel A."/>
            <person name="Rosso M.N."/>
            <person name="Martin F."/>
        </authorList>
    </citation>
    <scope>NUCLEOTIDE SEQUENCE [LARGE SCALE GENOMIC DNA]</scope>
    <source>
        <strain evidence="1 2">CIRM-BRFM 2984</strain>
    </source>
</reference>